<dbReference type="Proteomes" id="UP001146120">
    <property type="component" value="Unassembled WGS sequence"/>
</dbReference>
<gene>
    <name evidence="1" type="ORF">N0F65_002998</name>
</gene>
<organism evidence="1 2">
    <name type="scientific">Lagenidium giganteum</name>
    <dbReference type="NCBI Taxonomy" id="4803"/>
    <lineage>
        <taxon>Eukaryota</taxon>
        <taxon>Sar</taxon>
        <taxon>Stramenopiles</taxon>
        <taxon>Oomycota</taxon>
        <taxon>Peronosporomycetes</taxon>
        <taxon>Pythiales</taxon>
        <taxon>Pythiaceae</taxon>
    </lineage>
</organism>
<protein>
    <submittedName>
        <fullName evidence="1">Uncharacterized protein</fullName>
    </submittedName>
</protein>
<name>A0AAV2YPK6_9STRA</name>
<dbReference type="AlphaFoldDB" id="A0AAV2YPK6"/>
<accession>A0AAV2YPK6</accession>
<proteinExistence type="predicted"/>
<reference evidence="1" key="1">
    <citation type="submission" date="2022-11" db="EMBL/GenBank/DDBJ databases">
        <authorList>
            <person name="Morgan W.R."/>
            <person name="Tartar A."/>
        </authorList>
    </citation>
    <scope>NUCLEOTIDE SEQUENCE</scope>
    <source>
        <strain evidence="1">ARSEF 373</strain>
    </source>
</reference>
<comment type="caution">
    <text evidence="1">The sequence shown here is derived from an EMBL/GenBank/DDBJ whole genome shotgun (WGS) entry which is preliminary data.</text>
</comment>
<evidence type="ECO:0000313" key="2">
    <source>
        <dbReference type="Proteomes" id="UP001146120"/>
    </source>
</evidence>
<evidence type="ECO:0000313" key="1">
    <source>
        <dbReference type="EMBL" id="DAZ95688.1"/>
    </source>
</evidence>
<dbReference type="EMBL" id="DAKRPA010000194">
    <property type="protein sequence ID" value="DAZ95688.1"/>
    <property type="molecule type" value="Genomic_DNA"/>
</dbReference>
<sequence length="76" mass="8213">MGGSITVGGKNQIPISAVGQVELKVVDFKGGHKILLLDDVLNAPSLTFSLRLVPASLRQDFRFTFKRGVCIVNSNQ</sequence>
<reference evidence="1" key="2">
    <citation type="journal article" date="2023" name="Microbiol Resour">
        <title>Decontamination and Annotation of the Draft Genome Sequence of the Oomycete Lagenidium giganteum ARSEF 373.</title>
        <authorList>
            <person name="Morgan W.R."/>
            <person name="Tartar A."/>
        </authorList>
    </citation>
    <scope>NUCLEOTIDE SEQUENCE</scope>
    <source>
        <strain evidence="1">ARSEF 373</strain>
    </source>
</reference>
<keyword evidence="2" id="KW-1185">Reference proteome</keyword>